<keyword evidence="3 6" id="KW-0285">Flavoprotein</keyword>
<feature type="domain" description="Acyl-CoA dehydrogenase/oxidase C-terminal" evidence="7">
    <location>
        <begin position="224"/>
        <end position="375"/>
    </location>
</feature>
<keyword evidence="4 6" id="KW-0274">FAD</keyword>
<evidence type="ECO:0000256" key="1">
    <source>
        <dbReference type="ARBA" id="ARBA00001974"/>
    </source>
</evidence>
<dbReference type="Pfam" id="PF02770">
    <property type="entry name" value="Acyl-CoA_dh_M"/>
    <property type="match status" value="1"/>
</dbReference>
<evidence type="ECO:0000256" key="5">
    <source>
        <dbReference type="ARBA" id="ARBA00023002"/>
    </source>
</evidence>
<dbReference type="SUPFAM" id="SSF47203">
    <property type="entry name" value="Acyl-CoA dehydrogenase C-terminal domain-like"/>
    <property type="match status" value="1"/>
</dbReference>
<comment type="cofactor">
    <cofactor evidence="1 6">
        <name>FAD</name>
        <dbReference type="ChEBI" id="CHEBI:57692"/>
    </cofactor>
</comment>
<protein>
    <submittedName>
        <fullName evidence="9">Acyl-CoA dehydrogenase</fullName>
        <ecNumber evidence="9">1.3.99.-</ecNumber>
    </submittedName>
</protein>
<feature type="domain" description="Acyl-CoA oxidase/dehydrogenase middle" evidence="8">
    <location>
        <begin position="119"/>
        <end position="212"/>
    </location>
</feature>
<dbReference type="eggNOG" id="COG1960">
    <property type="taxonomic scope" value="Bacteria"/>
</dbReference>
<evidence type="ECO:0000313" key="10">
    <source>
        <dbReference type="Proteomes" id="UP000032336"/>
    </source>
</evidence>
<dbReference type="InterPro" id="IPR046373">
    <property type="entry name" value="Acyl-CoA_Oxase/DH_mid-dom_sf"/>
</dbReference>
<dbReference type="Pfam" id="PF00441">
    <property type="entry name" value="Acyl-CoA_dh_1"/>
    <property type="match status" value="1"/>
</dbReference>
<name>A0A0D8FQ85_9ACTN</name>
<reference evidence="9 10" key="1">
    <citation type="submission" date="2015-01" db="EMBL/GenBank/DDBJ databases">
        <title>Draft genome of the acidophilic iron oxidizer Ferrimicrobium acidiphilum strain T23.</title>
        <authorList>
            <person name="Poehlein A."/>
            <person name="Eisen S."/>
            <person name="Schloemann M."/>
            <person name="Johnson B.D."/>
            <person name="Daniel R."/>
            <person name="Muehling M."/>
        </authorList>
    </citation>
    <scope>NUCLEOTIDE SEQUENCE [LARGE SCALE GENOMIC DNA]</scope>
    <source>
        <strain evidence="9 10">T23</strain>
    </source>
</reference>
<dbReference type="SUPFAM" id="SSF56645">
    <property type="entry name" value="Acyl-CoA dehydrogenase NM domain-like"/>
    <property type="match status" value="1"/>
</dbReference>
<dbReference type="PANTHER" id="PTHR43884:SF12">
    <property type="entry name" value="ISOVALERYL-COA DEHYDROGENASE, MITOCHONDRIAL-RELATED"/>
    <property type="match status" value="1"/>
</dbReference>
<dbReference type="PROSITE" id="PS00072">
    <property type="entry name" value="ACYL_COA_DH_1"/>
    <property type="match status" value="1"/>
</dbReference>
<dbReference type="InterPro" id="IPR036250">
    <property type="entry name" value="AcylCo_DH-like_C"/>
</dbReference>
<evidence type="ECO:0000256" key="4">
    <source>
        <dbReference type="ARBA" id="ARBA00022827"/>
    </source>
</evidence>
<sequence>MDYGALRAVWIDNVERAEAVGAMLAEYSEQMDLQERFAPEVIALLKQLHVWESVHGSDDEDTSLALQCRWIEALAARCTSSAVLVQSQLTVAHTLLLSGMISAQDLVEPMRGGVVWGWGLTEPDAGTDIMGMVTTAERDGDDFVINGTKRFISNVGMATNYLVFARTNAERGSRSLSAFVVSADEPGVSVSRLESKMGLRASPTGDLVFESVRVPGTALVGEVGDGVKLALNTLQWSRPLIGAVSVGVARGVYETLRDIEVPDEDAVRVLVDGEQARGHAIADILIKVCAARSYLYDVAHRADRTGKLPPMWEAAAVKTFCSDTAMAVASEAVRLGGRAAVMPGARLQRYFRDAKVLQIFEGANQIQRNAVMRGLRGVDFHEM</sequence>
<dbReference type="GeneID" id="78373782"/>
<dbReference type="InterPro" id="IPR006089">
    <property type="entry name" value="Acyl-CoA_DH_CS"/>
</dbReference>
<keyword evidence="10" id="KW-1185">Reference proteome</keyword>
<dbReference type="RefSeq" id="WP_052566463.1">
    <property type="nucleotide sequence ID" value="NZ_JQKF01000060.1"/>
</dbReference>
<dbReference type="InterPro" id="IPR009075">
    <property type="entry name" value="AcylCo_DH/oxidase_C"/>
</dbReference>
<dbReference type="Gene3D" id="1.20.140.10">
    <property type="entry name" value="Butyryl-CoA Dehydrogenase, subunit A, domain 3"/>
    <property type="match status" value="1"/>
</dbReference>
<dbReference type="Gene3D" id="2.40.110.10">
    <property type="entry name" value="Butyryl-CoA Dehydrogenase, subunit A, domain 2"/>
    <property type="match status" value="1"/>
</dbReference>
<evidence type="ECO:0000259" key="7">
    <source>
        <dbReference type="Pfam" id="PF00441"/>
    </source>
</evidence>
<evidence type="ECO:0000259" key="8">
    <source>
        <dbReference type="Pfam" id="PF02770"/>
    </source>
</evidence>
<evidence type="ECO:0000256" key="2">
    <source>
        <dbReference type="ARBA" id="ARBA00009347"/>
    </source>
</evidence>
<comment type="caution">
    <text evidence="9">The sequence shown here is derived from an EMBL/GenBank/DDBJ whole genome shotgun (WGS) entry which is preliminary data.</text>
</comment>
<evidence type="ECO:0000256" key="6">
    <source>
        <dbReference type="RuleBase" id="RU362125"/>
    </source>
</evidence>
<dbReference type="PANTHER" id="PTHR43884">
    <property type="entry name" value="ACYL-COA DEHYDROGENASE"/>
    <property type="match status" value="1"/>
</dbReference>
<dbReference type="FunFam" id="2.40.110.10:FF:000002">
    <property type="entry name" value="Acyl-CoA dehydrogenase fadE12"/>
    <property type="match status" value="1"/>
</dbReference>
<dbReference type="InterPro" id="IPR009100">
    <property type="entry name" value="AcylCoA_DH/oxidase_NM_dom_sf"/>
</dbReference>
<evidence type="ECO:0000313" key="9">
    <source>
        <dbReference type="EMBL" id="KJE75438.1"/>
    </source>
</evidence>
<dbReference type="STRING" id="1121877.FEAC_28140"/>
<comment type="similarity">
    <text evidence="2 6">Belongs to the acyl-CoA dehydrogenase family.</text>
</comment>
<dbReference type="InterPro" id="IPR006091">
    <property type="entry name" value="Acyl-CoA_Oxase/DH_mid-dom"/>
</dbReference>
<proteinExistence type="inferred from homology"/>
<dbReference type="PATRIC" id="fig|1121877.4.peg.3169"/>
<keyword evidence="5 6" id="KW-0560">Oxidoreductase</keyword>
<organism evidence="9 10">
    <name type="scientific">Ferrimicrobium acidiphilum DSM 19497</name>
    <dbReference type="NCBI Taxonomy" id="1121877"/>
    <lineage>
        <taxon>Bacteria</taxon>
        <taxon>Bacillati</taxon>
        <taxon>Actinomycetota</taxon>
        <taxon>Acidimicrobiia</taxon>
        <taxon>Acidimicrobiales</taxon>
        <taxon>Acidimicrobiaceae</taxon>
        <taxon>Ferrimicrobium</taxon>
    </lineage>
</organism>
<dbReference type="GO" id="GO:0003995">
    <property type="term" value="F:acyl-CoA dehydrogenase activity"/>
    <property type="evidence" value="ECO:0007669"/>
    <property type="project" value="InterPro"/>
</dbReference>
<dbReference type="AlphaFoldDB" id="A0A0D8FQ85"/>
<evidence type="ECO:0000256" key="3">
    <source>
        <dbReference type="ARBA" id="ARBA00022630"/>
    </source>
</evidence>
<dbReference type="Proteomes" id="UP000032336">
    <property type="component" value="Unassembled WGS sequence"/>
</dbReference>
<dbReference type="EC" id="1.3.99.-" evidence="9"/>
<gene>
    <name evidence="9" type="primary">acdA5</name>
    <name evidence="9" type="ORF">FEAC_28140</name>
</gene>
<accession>A0A0D8FQ85</accession>
<dbReference type="EMBL" id="JXUW01000041">
    <property type="protein sequence ID" value="KJE75438.1"/>
    <property type="molecule type" value="Genomic_DNA"/>
</dbReference>